<evidence type="ECO:0000313" key="1">
    <source>
        <dbReference type="EMBL" id="MCO8270180.1"/>
    </source>
</evidence>
<reference evidence="1 2" key="1">
    <citation type="submission" date="2022-06" db="EMBL/GenBank/DDBJ databases">
        <title>New Species of the Genus Actinoplanes, ActinopZanes ferrugineus.</title>
        <authorList>
            <person name="Ding P."/>
        </authorList>
    </citation>
    <scope>NUCLEOTIDE SEQUENCE [LARGE SCALE GENOMIC DNA]</scope>
    <source>
        <strain evidence="1 2">TRM88003</strain>
    </source>
</reference>
<sequence length="77" mass="8288">MMNELAQRIAEALNAALDERVATDYYVGHVERGLAAGGPDEPIIALTVDEVARIAARAARDDGVTRTQLVVLDDPKE</sequence>
<protein>
    <submittedName>
        <fullName evidence="1">Uncharacterized protein</fullName>
    </submittedName>
</protein>
<comment type="caution">
    <text evidence="1">The sequence shown here is derived from an EMBL/GenBank/DDBJ whole genome shotgun (WGS) entry which is preliminary data.</text>
</comment>
<name>A0ABT1DH94_9ACTN</name>
<keyword evidence="2" id="KW-1185">Reference proteome</keyword>
<dbReference type="EMBL" id="JAMYJR010000003">
    <property type="protein sequence ID" value="MCO8270180.1"/>
    <property type="molecule type" value="Genomic_DNA"/>
</dbReference>
<proteinExistence type="predicted"/>
<evidence type="ECO:0000313" key="2">
    <source>
        <dbReference type="Proteomes" id="UP001523369"/>
    </source>
</evidence>
<dbReference type="RefSeq" id="WP_253236303.1">
    <property type="nucleotide sequence ID" value="NZ_JAMYJR010000003.1"/>
</dbReference>
<accession>A0ABT1DH94</accession>
<organism evidence="1 2">
    <name type="scientific">Paractinoplanes aksuensis</name>
    <dbReference type="NCBI Taxonomy" id="2939490"/>
    <lineage>
        <taxon>Bacteria</taxon>
        <taxon>Bacillati</taxon>
        <taxon>Actinomycetota</taxon>
        <taxon>Actinomycetes</taxon>
        <taxon>Micromonosporales</taxon>
        <taxon>Micromonosporaceae</taxon>
        <taxon>Paractinoplanes</taxon>
    </lineage>
</organism>
<gene>
    <name evidence="1" type="ORF">M1L60_06185</name>
</gene>
<dbReference type="Proteomes" id="UP001523369">
    <property type="component" value="Unassembled WGS sequence"/>
</dbReference>